<dbReference type="InterPro" id="IPR001585">
    <property type="entry name" value="TAL/FSA"/>
</dbReference>
<accession>A0A8H7NVG3</accession>
<evidence type="ECO:0000256" key="1">
    <source>
        <dbReference type="ARBA" id="ARBA00023270"/>
    </source>
</evidence>
<sequence length="683" mass="75522">MDSEEHPVYHERRLSTTDVSSLGNTLLQASISARGSAQGEDQCHNVPARNTAGFRPPTEAPTQEDSWPMGPPQEIPAQRHPAVPPRSPTPFGPPPEEATASSHRAATPMPPSPISGRRRRARPPPMPEPPIKCPNWMAVSNFQGRRGDTDKTPPTPRAPAGRSDPKRGRGLLQAMKEADIKVIARTTDLTHDKVGAYQATMIDPWLLDQEVLKDSTAFLARVAVEDTLHNKQPRIQDVGDPEDIVDEVLMRYRVYMGLTLMDDVPGPHFTFVDPLLAINAGGMVRQAMKLVRLFEAAANGERAKVEDQVISNEDVEDQEQEINCGDADSQGAGRQRLKRKDIIVCIPANSEGIKAARWLETQDIKTNLIFVSSLEHASLCIEAGATFITFNLKMLAKCEMEWACAKSGSTQIAKIVDAQCRAAALDTIRIVAAYCHYNKVKTEVLVANTRLCDIQWLGEVKGVVLHDYQTQDAISENGWIRETPPAVCAVARAAKYPTTYVGQKGVKERYVKALPPRPQWLAGRMLFLGLDDIMKSFRELTDHMQALLENGLLKGLSVEELQQMYFPDITNQKAYEAQLEQAENEGHPTYVRNPGARTNHLGYRLYDINWDKPEKPVEQDGRLEADNELMSLSPEEPGGAVRSKLGHAAIDLSSDQTVSSEGETLVADCSRLPGEETDALICW</sequence>
<evidence type="ECO:0000256" key="2">
    <source>
        <dbReference type="SAM" id="MobiDB-lite"/>
    </source>
</evidence>
<reference evidence="3" key="2">
    <citation type="journal article" name="Front. Microbiol.">
        <title>Degradative Capacity of Two Strains of Rhodonia placenta: From Phenotype to Genotype.</title>
        <authorList>
            <person name="Kolle M."/>
            <person name="Horta M.A.C."/>
            <person name="Nowrousian M."/>
            <person name="Ohm R.A."/>
            <person name="Benz J.P."/>
            <person name="Pilgard A."/>
        </authorList>
    </citation>
    <scope>NUCLEOTIDE SEQUENCE</scope>
    <source>
        <strain evidence="3">FPRL280</strain>
    </source>
</reference>
<dbReference type="InterPro" id="IPR013785">
    <property type="entry name" value="Aldolase_TIM"/>
</dbReference>
<feature type="compositionally biased region" description="Pro residues" evidence="2">
    <location>
        <begin position="82"/>
        <end position="96"/>
    </location>
</feature>
<dbReference type="AlphaFoldDB" id="A0A8H7NVG3"/>
<dbReference type="Pfam" id="PF00923">
    <property type="entry name" value="TAL_FSA"/>
    <property type="match status" value="1"/>
</dbReference>
<feature type="region of interest" description="Disordered" evidence="2">
    <location>
        <begin position="1"/>
        <end position="169"/>
    </location>
</feature>
<feature type="compositionally biased region" description="Basic and acidic residues" evidence="2">
    <location>
        <begin position="1"/>
        <end position="15"/>
    </location>
</feature>
<dbReference type="GO" id="GO:0005975">
    <property type="term" value="P:carbohydrate metabolic process"/>
    <property type="evidence" value="ECO:0007669"/>
    <property type="project" value="InterPro"/>
</dbReference>
<name>A0A8H7NVG3_9APHY</name>
<dbReference type="Proteomes" id="UP000639403">
    <property type="component" value="Unassembled WGS sequence"/>
</dbReference>
<feature type="compositionally biased region" description="Pro residues" evidence="2">
    <location>
        <begin position="123"/>
        <end position="132"/>
    </location>
</feature>
<evidence type="ECO:0008006" key="5">
    <source>
        <dbReference type="Google" id="ProtNLM"/>
    </source>
</evidence>
<comment type="caution">
    <text evidence="3">The sequence shown here is derived from an EMBL/GenBank/DDBJ whole genome shotgun (WGS) entry which is preliminary data.</text>
</comment>
<organism evidence="3 4">
    <name type="scientific">Rhodonia placenta</name>
    <dbReference type="NCBI Taxonomy" id="104341"/>
    <lineage>
        <taxon>Eukaryota</taxon>
        <taxon>Fungi</taxon>
        <taxon>Dikarya</taxon>
        <taxon>Basidiomycota</taxon>
        <taxon>Agaricomycotina</taxon>
        <taxon>Agaricomycetes</taxon>
        <taxon>Polyporales</taxon>
        <taxon>Adustoporiaceae</taxon>
        <taxon>Rhodonia</taxon>
    </lineage>
</organism>
<dbReference type="SUPFAM" id="SSF51569">
    <property type="entry name" value="Aldolase"/>
    <property type="match status" value="1"/>
</dbReference>
<gene>
    <name evidence="3" type="ORF">IEO21_08820</name>
</gene>
<reference evidence="3" key="1">
    <citation type="submission" date="2020-11" db="EMBL/GenBank/DDBJ databases">
        <authorList>
            <person name="Koelle M."/>
            <person name="Horta M.A.C."/>
            <person name="Nowrousian M."/>
            <person name="Ohm R.A."/>
            <person name="Benz P."/>
            <person name="Pilgard A."/>
        </authorList>
    </citation>
    <scope>NUCLEOTIDE SEQUENCE</scope>
    <source>
        <strain evidence="3">FPRL280</strain>
    </source>
</reference>
<evidence type="ECO:0000313" key="4">
    <source>
        <dbReference type="Proteomes" id="UP000639403"/>
    </source>
</evidence>
<dbReference type="Gene3D" id="3.20.20.70">
    <property type="entry name" value="Aldolase class I"/>
    <property type="match status" value="2"/>
</dbReference>
<evidence type="ECO:0000313" key="3">
    <source>
        <dbReference type="EMBL" id="KAF9806049.1"/>
    </source>
</evidence>
<keyword evidence="1" id="KW-0704">Schiff base</keyword>
<dbReference type="EMBL" id="JADOXO010000348">
    <property type="protein sequence ID" value="KAF9806049.1"/>
    <property type="molecule type" value="Genomic_DNA"/>
</dbReference>
<feature type="compositionally biased region" description="Polar residues" evidence="2">
    <location>
        <begin position="16"/>
        <end position="35"/>
    </location>
</feature>
<protein>
    <recommendedName>
        <fullName evidence="5">Transaldolase</fullName>
    </recommendedName>
</protein>
<proteinExistence type="predicted"/>